<dbReference type="PROSITE" id="PS51382">
    <property type="entry name" value="SPX"/>
    <property type="match status" value="1"/>
</dbReference>
<dbReference type="Gramene" id="rna38389">
    <property type="protein sequence ID" value="RHN44289.1"/>
    <property type="gene ID" value="gene38389"/>
</dbReference>
<evidence type="ECO:0000313" key="3">
    <source>
        <dbReference type="EMBL" id="RHN44289.1"/>
    </source>
</evidence>
<gene>
    <name evidence="3" type="ORF">MtrunA17_Chr7g0217781</name>
</gene>
<sequence>MDVIHEDEMSNESHFNDEDGNNVSQTNSKTSTEGFRPAFFDILDHVKINVNAPDTPVSTIKGLLLSAKSDKTFSKNELRKADEQISKALKEFYNKLRLLKRYSFLNLLGISKILKKYDKVSSRNAAKDYLKMVDSSYVGSSDEVNRLMERVEHAFIKHFANGNHRKGMRILRPTTKRELHRKTFLLGKGMKNWLIFE</sequence>
<evidence type="ECO:0000259" key="2">
    <source>
        <dbReference type="PROSITE" id="PS51382"/>
    </source>
</evidence>
<dbReference type="AlphaFoldDB" id="A0A396GT00"/>
<comment type="caution">
    <text evidence="3">The sequence shown here is derived from an EMBL/GenBank/DDBJ whole genome shotgun (WGS) entry which is preliminary data.</text>
</comment>
<feature type="region of interest" description="Disordered" evidence="1">
    <location>
        <begin position="1"/>
        <end position="32"/>
    </location>
</feature>
<protein>
    <submittedName>
        <fullName evidence="3">Putative SPX domain-containing protein</fullName>
    </submittedName>
</protein>
<dbReference type="Pfam" id="PF03105">
    <property type="entry name" value="SPX"/>
    <property type="match status" value="1"/>
</dbReference>
<reference evidence="4" key="1">
    <citation type="journal article" date="2018" name="Nat. Plants">
        <title>Whole-genome landscape of Medicago truncatula symbiotic genes.</title>
        <authorList>
            <person name="Pecrix Y."/>
            <person name="Staton S.E."/>
            <person name="Sallet E."/>
            <person name="Lelandais-Briere C."/>
            <person name="Moreau S."/>
            <person name="Carrere S."/>
            <person name="Blein T."/>
            <person name="Jardinaud M.F."/>
            <person name="Latrasse D."/>
            <person name="Zouine M."/>
            <person name="Zahm M."/>
            <person name="Kreplak J."/>
            <person name="Mayjonade B."/>
            <person name="Satge C."/>
            <person name="Perez M."/>
            <person name="Cauet S."/>
            <person name="Marande W."/>
            <person name="Chantry-Darmon C."/>
            <person name="Lopez-Roques C."/>
            <person name="Bouchez O."/>
            <person name="Berard A."/>
            <person name="Debelle F."/>
            <person name="Munos S."/>
            <person name="Bendahmane A."/>
            <person name="Berges H."/>
            <person name="Niebel A."/>
            <person name="Buitink J."/>
            <person name="Frugier F."/>
            <person name="Benhamed M."/>
            <person name="Crespi M."/>
            <person name="Gouzy J."/>
            <person name="Gamas P."/>
        </authorList>
    </citation>
    <scope>NUCLEOTIDE SEQUENCE [LARGE SCALE GENOMIC DNA]</scope>
    <source>
        <strain evidence="4">cv. Jemalong A17</strain>
    </source>
</reference>
<dbReference type="EMBL" id="PSQE01000007">
    <property type="protein sequence ID" value="RHN44289.1"/>
    <property type="molecule type" value="Genomic_DNA"/>
</dbReference>
<feature type="domain" description="SPX" evidence="2">
    <location>
        <begin position="1"/>
        <end position="131"/>
    </location>
</feature>
<dbReference type="PANTHER" id="PTHR10783:SF124">
    <property type="entry name" value="PHOSPHATE TRANSPORTER PHO1 HOMOLOG 9"/>
    <property type="match status" value="1"/>
</dbReference>
<dbReference type="InterPro" id="IPR004331">
    <property type="entry name" value="SPX_dom"/>
</dbReference>
<evidence type="ECO:0000313" key="4">
    <source>
        <dbReference type="Proteomes" id="UP000265566"/>
    </source>
</evidence>
<dbReference type="PANTHER" id="PTHR10783">
    <property type="entry name" value="XENOTROPIC AND POLYTROPIC RETROVIRUS RECEPTOR 1-RELATED"/>
    <property type="match status" value="1"/>
</dbReference>
<name>A0A396GT00_MEDTR</name>
<proteinExistence type="predicted"/>
<accession>A0A396GT00</accession>
<organism evidence="3 4">
    <name type="scientific">Medicago truncatula</name>
    <name type="common">Barrel medic</name>
    <name type="synonym">Medicago tribuloides</name>
    <dbReference type="NCBI Taxonomy" id="3880"/>
    <lineage>
        <taxon>Eukaryota</taxon>
        <taxon>Viridiplantae</taxon>
        <taxon>Streptophyta</taxon>
        <taxon>Embryophyta</taxon>
        <taxon>Tracheophyta</taxon>
        <taxon>Spermatophyta</taxon>
        <taxon>Magnoliopsida</taxon>
        <taxon>eudicotyledons</taxon>
        <taxon>Gunneridae</taxon>
        <taxon>Pentapetalae</taxon>
        <taxon>rosids</taxon>
        <taxon>fabids</taxon>
        <taxon>Fabales</taxon>
        <taxon>Fabaceae</taxon>
        <taxon>Papilionoideae</taxon>
        <taxon>50 kb inversion clade</taxon>
        <taxon>NPAAA clade</taxon>
        <taxon>Hologalegina</taxon>
        <taxon>IRL clade</taxon>
        <taxon>Trifolieae</taxon>
        <taxon>Medicago</taxon>
    </lineage>
</organism>
<dbReference type="Proteomes" id="UP000265566">
    <property type="component" value="Chromosome 7"/>
</dbReference>
<feature type="compositionally biased region" description="Polar residues" evidence="1">
    <location>
        <begin position="21"/>
        <end position="32"/>
    </location>
</feature>
<evidence type="ECO:0000256" key="1">
    <source>
        <dbReference type="SAM" id="MobiDB-lite"/>
    </source>
</evidence>